<gene>
    <name evidence="3" type="ORF">JYK14_04800</name>
</gene>
<comment type="similarity">
    <text evidence="1">Belongs to the short-chain dehydrogenases/reductases (SDR) family.</text>
</comment>
<protein>
    <submittedName>
        <fullName evidence="3">SDR family NAD(P)-dependent oxidoreductase</fullName>
    </submittedName>
</protein>
<accession>A0ABT1D0Q1</accession>
<dbReference type="InterPro" id="IPR002347">
    <property type="entry name" value="SDR_fam"/>
</dbReference>
<keyword evidence="4" id="KW-1185">Reference proteome</keyword>
<proteinExistence type="inferred from homology"/>
<dbReference type="InterPro" id="IPR020904">
    <property type="entry name" value="Sc_DH/Rdtase_CS"/>
</dbReference>
<dbReference type="PROSITE" id="PS00061">
    <property type="entry name" value="ADH_SHORT"/>
    <property type="match status" value="1"/>
</dbReference>
<evidence type="ECO:0000256" key="2">
    <source>
        <dbReference type="ARBA" id="ARBA00023002"/>
    </source>
</evidence>
<evidence type="ECO:0000256" key="1">
    <source>
        <dbReference type="ARBA" id="ARBA00006484"/>
    </source>
</evidence>
<dbReference type="PRINTS" id="PR00081">
    <property type="entry name" value="GDHRDH"/>
</dbReference>
<name>A0ABT1D0Q1_9PROT</name>
<dbReference type="Pfam" id="PF00106">
    <property type="entry name" value="adh_short"/>
    <property type="match status" value="1"/>
</dbReference>
<evidence type="ECO:0000313" key="4">
    <source>
        <dbReference type="Proteomes" id="UP001523392"/>
    </source>
</evidence>
<keyword evidence="2" id="KW-0560">Oxidoreductase</keyword>
<reference evidence="3 4" key="1">
    <citation type="submission" date="2021-12" db="EMBL/GenBank/DDBJ databases">
        <title>Siccirubricoccus leaddurans sp. nov., a high concentration Zn2+ tolerance bacterium.</title>
        <authorList>
            <person name="Cao Y."/>
        </authorList>
    </citation>
    <scope>NUCLEOTIDE SEQUENCE [LARGE SCALE GENOMIC DNA]</scope>
    <source>
        <strain evidence="3 4">KC 17139</strain>
    </source>
</reference>
<organism evidence="3 4">
    <name type="scientific">Siccirubricoccus soli</name>
    <dbReference type="NCBI Taxonomy" id="2899147"/>
    <lineage>
        <taxon>Bacteria</taxon>
        <taxon>Pseudomonadati</taxon>
        <taxon>Pseudomonadota</taxon>
        <taxon>Alphaproteobacteria</taxon>
        <taxon>Acetobacterales</taxon>
        <taxon>Roseomonadaceae</taxon>
        <taxon>Siccirubricoccus</taxon>
    </lineage>
</organism>
<dbReference type="EMBL" id="JAFIRR010000028">
    <property type="protein sequence ID" value="MCO6415496.1"/>
    <property type="molecule type" value="Genomic_DNA"/>
</dbReference>
<dbReference type="Gene3D" id="3.40.50.720">
    <property type="entry name" value="NAD(P)-binding Rossmann-like Domain"/>
    <property type="match status" value="1"/>
</dbReference>
<dbReference type="SUPFAM" id="SSF51735">
    <property type="entry name" value="NAD(P)-binding Rossmann-fold domains"/>
    <property type="match status" value="1"/>
</dbReference>
<dbReference type="PANTHER" id="PTHR44196">
    <property type="entry name" value="DEHYDROGENASE/REDUCTASE SDR FAMILY MEMBER 7B"/>
    <property type="match status" value="1"/>
</dbReference>
<dbReference type="Proteomes" id="UP001523392">
    <property type="component" value="Unassembled WGS sequence"/>
</dbReference>
<dbReference type="RefSeq" id="WP_252952094.1">
    <property type="nucleotide sequence ID" value="NZ_JAFIRR010000028.1"/>
</dbReference>
<dbReference type="PANTHER" id="PTHR44196:SF3">
    <property type="entry name" value="SHORT CHAIN DEHYDROGENASE FAMILY PROTEIN"/>
    <property type="match status" value="1"/>
</dbReference>
<evidence type="ECO:0000313" key="3">
    <source>
        <dbReference type="EMBL" id="MCO6415496.1"/>
    </source>
</evidence>
<comment type="caution">
    <text evidence="3">The sequence shown here is derived from an EMBL/GenBank/DDBJ whole genome shotgun (WGS) entry which is preliminary data.</text>
</comment>
<dbReference type="InterPro" id="IPR036291">
    <property type="entry name" value="NAD(P)-bd_dom_sf"/>
</dbReference>
<sequence length="247" mass="25671">MADETWLILGASSALARAFAQEAAAHGADLLLAGRDMPDLEALAADLQLRHGVAATPLSWDAADLAAQPGFAAACAERVPGVLNLFLAAGAMPEQAAAEAEPSLAGAMWAVNVTGPAALLGAFAPILAARKAGRVVALGSVAGDRGRRRNHLYGASKAALATFLQGYAARLAASGVEVLCVKAGPADTAMTWALPKLPFMAQPAAMARAIWRRAGKGGGEAYVPLIWWPVMTLIRLLPRRIFNRLDF</sequence>